<keyword evidence="5" id="KW-1185">Reference proteome</keyword>
<accession>A0A397S5B6</accession>
<dbReference type="InterPro" id="IPR046347">
    <property type="entry name" value="bZIP_sf"/>
</dbReference>
<dbReference type="Gene3D" id="1.20.5.170">
    <property type="match status" value="1"/>
</dbReference>
<evidence type="ECO:0000256" key="2">
    <source>
        <dbReference type="SAM" id="MobiDB-lite"/>
    </source>
</evidence>
<sequence length="235" mass="27156">MEDKSDLFLTTSIDVPNTSTAAEYFFQENKQIYPSEFSFNLPKVVCIIPSQPTVENPSVVQFQFPMDSCSCSSTVPFSVPLQFDCCYPIVIIPIQNSMAQTTSFVPENYLFPQQTLQYFFIPQQFNAQYSDFTSLDPNFFDPPNPPLQHSQSNFVNQSIIENSNNTNNNDSPIDESKLEKKRRSNRIAAQKSREKEKNLIVTLKDENVNLKKEYEEKVEEIKRLNFILDRMEKKG</sequence>
<proteinExistence type="predicted"/>
<organism evidence="4 5">
    <name type="scientific">Glomus cerebriforme</name>
    <dbReference type="NCBI Taxonomy" id="658196"/>
    <lineage>
        <taxon>Eukaryota</taxon>
        <taxon>Fungi</taxon>
        <taxon>Fungi incertae sedis</taxon>
        <taxon>Mucoromycota</taxon>
        <taxon>Glomeromycotina</taxon>
        <taxon>Glomeromycetes</taxon>
        <taxon>Glomerales</taxon>
        <taxon>Glomeraceae</taxon>
        <taxon>Glomus</taxon>
    </lineage>
</organism>
<feature type="coiled-coil region" evidence="1">
    <location>
        <begin position="193"/>
        <end position="234"/>
    </location>
</feature>
<feature type="domain" description="BZIP" evidence="3">
    <location>
        <begin position="180"/>
        <end position="195"/>
    </location>
</feature>
<feature type="compositionally biased region" description="Low complexity" evidence="2">
    <location>
        <begin position="161"/>
        <end position="171"/>
    </location>
</feature>
<dbReference type="PROSITE" id="PS00036">
    <property type="entry name" value="BZIP_BASIC"/>
    <property type="match status" value="1"/>
</dbReference>
<dbReference type="CDD" id="cd14686">
    <property type="entry name" value="bZIP"/>
    <property type="match status" value="1"/>
</dbReference>
<dbReference type="AlphaFoldDB" id="A0A397S5B6"/>
<dbReference type="Proteomes" id="UP000265703">
    <property type="component" value="Unassembled WGS sequence"/>
</dbReference>
<gene>
    <name evidence="4" type="ORF">C1645_838274</name>
</gene>
<evidence type="ECO:0000313" key="5">
    <source>
        <dbReference type="Proteomes" id="UP000265703"/>
    </source>
</evidence>
<reference evidence="4 5" key="1">
    <citation type="submission" date="2018-06" db="EMBL/GenBank/DDBJ databases">
        <title>Comparative genomics reveals the genomic features of Rhizophagus irregularis, R. cerebriforme, R. diaphanum and Gigaspora rosea, and their symbiotic lifestyle signature.</title>
        <authorList>
            <person name="Morin E."/>
            <person name="San Clemente H."/>
            <person name="Chen E.C.H."/>
            <person name="De La Providencia I."/>
            <person name="Hainaut M."/>
            <person name="Kuo A."/>
            <person name="Kohler A."/>
            <person name="Murat C."/>
            <person name="Tang N."/>
            <person name="Roy S."/>
            <person name="Loubradou J."/>
            <person name="Henrissat B."/>
            <person name="Grigoriev I.V."/>
            <person name="Corradi N."/>
            <person name="Roux C."/>
            <person name="Martin F.M."/>
        </authorList>
    </citation>
    <scope>NUCLEOTIDE SEQUENCE [LARGE SCALE GENOMIC DNA]</scope>
    <source>
        <strain evidence="4 5">DAOM 227022</strain>
    </source>
</reference>
<dbReference type="OrthoDB" id="2386881at2759"/>
<evidence type="ECO:0000313" key="4">
    <source>
        <dbReference type="EMBL" id="RIA80682.1"/>
    </source>
</evidence>
<keyword evidence="1" id="KW-0175">Coiled coil</keyword>
<evidence type="ECO:0000259" key="3">
    <source>
        <dbReference type="PROSITE" id="PS00036"/>
    </source>
</evidence>
<dbReference type="EMBL" id="QKYT01000920">
    <property type="protein sequence ID" value="RIA80682.1"/>
    <property type="molecule type" value="Genomic_DNA"/>
</dbReference>
<dbReference type="GO" id="GO:0003700">
    <property type="term" value="F:DNA-binding transcription factor activity"/>
    <property type="evidence" value="ECO:0007669"/>
    <property type="project" value="InterPro"/>
</dbReference>
<comment type="caution">
    <text evidence="4">The sequence shown here is derived from an EMBL/GenBank/DDBJ whole genome shotgun (WGS) entry which is preliminary data.</text>
</comment>
<feature type="region of interest" description="Disordered" evidence="2">
    <location>
        <begin position="161"/>
        <end position="191"/>
    </location>
</feature>
<name>A0A397S5B6_9GLOM</name>
<dbReference type="InterPro" id="IPR004827">
    <property type="entry name" value="bZIP"/>
</dbReference>
<evidence type="ECO:0000256" key="1">
    <source>
        <dbReference type="SAM" id="Coils"/>
    </source>
</evidence>
<protein>
    <recommendedName>
        <fullName evidence="3">BZIP domain-containing protein</fullName>
    </recommendedName>
</protein>
<dbReference type="SUPFAM" id="SSF57959">
    <property type="entry name" value="Leucine zipper domain"/>
    <property type="match status" value="1"/>
</dbReference>